<feature type="compositionally biased region" description="Acidic residues" evidence="4">
    <location>
        <begin position="663"/>
        <end position="675"/>
    </location>
</feature>
<dbReference type="Pfam" id="PF23334">
    <property type="entry name" value="VWC2L_2nd"/>
    <property type="match status" value="1"/>
</dbReference>
<evidence type="ECO:0000313" key="7">
    <source>
        <dbReference type="EMBL" id="BES95630.1"/>
    </source>
</evidence>
<feature type="region of interest" description="Disordered" evidence="4">
    <location>
        <begin position="313"/>
        <end position="383"/>
    </location>
</feature>
<dbReference type="Gene3D" id="2.10.70.10">
    <property type="entry name" value="Complement Module, domain 1"/>
    <property type="match status" value="1"/>
</dbReference>
<feature type="compositionally biased region" description="Polar residues" evidence="4">
    <location>
        <begin position="340"/>
        <end position="349"/>
    </location>
</feature>
<dbReference type="Proteomes" id="UP001307889">
    <property type="component" value="Chromosome 6"/>
</dbReference>
<dbReference type="SMART" id="SM00214">
    <property type="entry name" value="VWC"/>
    <property type="match status" value="2"/>
</dbReference>
<evidence type="ECO:0000256" key="3">
    <source>
        <dbReference type="ARBA" id="ARBA00022729"/>
    </source>
</evidence>
<protein>
    <submittedName>
        <fullName evidence="7">VWC</fullName>
    </submittedName>
</protein>
<feature type="compositionally biased region" description="Polar residues" evidence="4">
    <location>
        <begin position="262"/>
        <end position="273"/>
    </location>
</feature>
<evidence type="ECO:0000256" key="1">
    <source>
        <dbReference type="ARBA" id="ARBA00004613"/>
    </source>
</evidence>
<sequence length="749" mass="81286">MVLVFKNRMGLPLCFFLVLLLSVCCKTVPIGEEGRPVPINPSDDICTVKNLTYSRGEEVPDVSPCETCLCQPPEVKCSAVKCQPNTGCRILQQPNTCCPVYKCDCEYNGKVYNNGEKLDNPSSPCQVCYCRGGEIMCNSITCYIRDDCEPRHVEGQCCPKYEHCPPKNSSAVVAVPADTIGSSTKREMQPWLLTKSVNLQTTETVSKYPQTIKIMEILPTQSPSRNGEVSLVPRIITNGAPDVKPTSSPEPSTGSYREDASSPGTTGQLLQSDGTEDIESPQPDSQQYTTLLPHMVDVTSEYEELAQLSNGATEGTGYELESGGTFYPTTPKKNEESSEESGTQTAVVTDSSEENSNESKDERDAPDFEVVKGEPVENRTLSENLKEETAIDDSEDASTEITAEAVLTSQSDQSSVNGFDSMTTVTKHGFTIPPVIDLNQIGHLTLGGTGEEVDAKSVAKIGIYDPTKPDEISSLVTVIKTDENSSGATATSVEGQTTQMLLTPDDLKTLAEMMIKEKIKVVNEKLEMGTTPLPTESPQELIMVSSVELSDEGNYTTGVTGESTVEETTTPHPVETLGSAQLHNLTKEEEKAQKVIDRVTSNLLLPLQGIDLVDGNATELPTSQEPLTDEKILLGNKDAEWVDVSNTTAESVEDGTTISDQSTVEEADATSEFDDTASSPSTEKSRGTLRQMVEPGDEPKKTAPKESAIDRRHSSSSGNQQKRHSPMAILDENDRLLVANFFRKALNFH</sequence>
<proteinExistence type="predicted"/>
<evidence type="ECO:0000256" key="4">
    <source>
        <dbReference type="SAM" id="MobiDB-lite"/>
    </source>
</evidence>
<organism evidence="7 8">
    <name type="scientific">Nesidiocoris tenuis</name>
    <dbReference type="NCBI Taxonomy" id="355587"/>
    <lineage>
        <taxon>Eukaryota</taxon>
        <taxon>Metazoa</taxon>
        <taxon>Ecdysozoa</taxon>
        <taxon>Arthropoda</taxon>
        <taxon>Hexapoda</taxon>
        <taxon>Insecta</taxon>
        <taxon>Pterygota</taxon>
        <taxon>Neoptera</taxon>
        <taxon>Paraneoptera</taxon>
        <taxon>Hemiptera</taxon>
        <taxon>Heteroptera</taxon>
        <taxon>Panheteroptera</taxon>
        <taxon>Cimicomorpha</taxon>
        <taxon>Miridae</taxon>
        <taxon>Dicyphina</taxon>
        <taxon>Nesidiocoris</taxon>
    </lineage>
</organism>
<evidence type="ECO:0000256" key="2">
    <source>
        <dbReference type="ARBA" id="ARBA00022525"/>
    </source>
</evidence>
<dbReference type="InterPro" id="IPR052424">
    <property type="entry name" value="Kielin_Chordin-BMP_Reg"/>
</dbReference>
<dbReference type="EMBL" id="AP028914">
    <property type="protein sequence ID" value="BES95630.1"/>
    <property type="molecule type" value="Genomic_DNA"/>
</dbReference>
<feature type="domain" description="VWFC" evidence="6">
    <location>
        <begin position="105"/>
        <end position="165"/>
    </location>
</feature>
<feature type="region of interest" description="Disordered" evidence="4">
    <location>
        <begin position="236"/>
        <end position="286"/>
    </location>
</feature>
<gene>
    <name evidence="7" type="ORF">NTJ_08439</name>
</gene>
<keyword evidence="8" id="KW-1185">Reference proteome</keyword>
<reference evidence="7 8" key="1">
    <citation type="submission" date="2023-09" db="EMBL/GenBank/DDBJ databases">
        <title>Nesidiocoris tenuis whole genome shotgun sequence.</title>
        <authorList>
            <person name="Shibata T."/>
            <person name="Shimoda M."/>
            <person name="Kobayashi T."/>
            <person name="Uehara T."/>
        </authorList>
    </citation>
    <scope>NUCLEOTIDE SEQUENCE [LARGE SCALE GENOMIC DNA]</scope>
    <source>
        <strain evidence="7 8">Japan</strain>
    </source>
</reference>
<accession>A0ABN7ATW8</accession>
<feature type="signal peptide" evidence="5">
    <location>
        <begin position="1"/>
        <end position="25"/>
    </location>
</feature>
<evidence type="ECO:0000256" key="5">
    <source>
        <dbReference type="SAM" id="SignalP"/>
    </source>
</evidence>
<feature type="compositionally biased region" description="Basic and acidic residues" evidence="4">
    <location>
        <begin position="697"/>
        <end position="713"/>
    </location>
</feature>
<dbReference type="SUPFAM" id="SSF57603">
    <property type="entry name" value="FnI-like domain"/>
    <property type="match status" value="2"/>
</dbReference>
<feature type="chain" id="PRO_5047240811" evidence="5">
    <location>
        <begin position="26"/>
        <end position="749"/>
    </location>
</feature>
<keyword evidence="3 5" id="KW-0732">Signal</keyword>
<dbReference type="PROSITE" id="PS50184">
    <property type="entry name" value="VWFC_2"/>
    <property type="match status" value="1"/>
</dbReference>
<dbReference type="InterPro" id="IPR001007">
    <property type="entry name" value="VWF_dom"/>
</dbReference>
<dbReference type="PANTHER" id="PTHR46698:SF4">
    <property type="entry name" value="CROSSVEINLESS 2"/>
    <property type="match status" value="1"/>
</dbReference>
<feature type="compositionally biased region" description="Basic and acidic residues" evidence="4">
    <location>
        <begin position="357"/>
        <end position="377"/>
    </location>
</feature>
<keyword evidence="2" id="KW-0964">Secreted</keyword>
<name>A0ABN7ATW8_9HEMI</name>
<feature type="compositionally biased region" description="Polar residues" evidence="4">
    <location>
        <begin position="245"/>
        <end position="255"/>
    </location>
</feature>
<comment type="subcellular location">
    <subcellularLocation>
        <location evidence="1">Secreted</location>
    </subcellularLocation>
</comment>
<feature type="compositionally biased region" description="Polar residues" evidence="4">
    <location>
        <begin position="647"/>
        <end position="662"/>
    </location>
</feature>
<evidence type="ECO:0000259" key="6">
    <source>
        <dbReference type="PROSITE" id="PS50184"/>
    </source>
</evidence>
<evidence type="ECO:0000313" key="8">
    <source>
        <dbReference type="Proteomes" id="UP001307889"/>
    </source>
</evidence>
<dbReference type="PANTHER" id="PTHR46698">
    <property type="entry name" value="CROSSVEINLESS 2"/>
    <property type="match status" value="1"/>
</dbReference>
<feature type="region of interest" description="Disordered" evidence="4">
    <location>
        <begin position="647"/>
        <end position="728"/>
    </location>
</feature>